<evidence type="ECO:0000313" key="2">
    <source>
        <dbReference type="EMBL" id="SSX22647.1"/>
    </source>
</evidence>
<sequence length="75" mass="9001">MYCDVITHRNLSNIQTKHVFEHYNFYSERDFKPNLIFVCCSVGFCSSHDSNVEIYLKFFFKNRYELDCNSKSTLI</sequence>
<organism evidence="2">
    <name type="scientific">Culicoides sonorensis</name>
    <name type="common">Biting midge</name>
    <dbReference type="NCBI Taxonomy" id="179676"/>
    <lineage>
        <taxon>Eukaryota</taxon>
        <taxon>Metazoa</taxon>
        <taxon>Ecdysozoa</taxon>
        <taxon>Arthropoda</taxon>
        <taxon>Hexapoda</taxon>
        <taxon>Insecta</taxon>
        <taxon>Pterygota</taxon>
        <taxon>Neoptera</taxon>
        <taxon>Endopterygota</taxon>
        <taxon>Diptera</taxon>
        <taxon>Nematocera</taxon>
        <taxon>Chironomoidea</taxon>
        <taxon>Ceratopogonidae</taxon>
        <taxon>Ceratopogoninae</taxon>
        <taxon>Culicoides</taxon>
        <taxon>Monoculicoides</taxon>
    </lineage>
</organism>
<name>A0A336M2P9_CULSO</name>
<protein>
    <submittedName>
        <fullName evidence="2">CSON007213 protein</fullName>
    </submittedName>
</protein>
<dbReference type="EMBL" id="UFQT01000271">
    <property type="protein sequence ID" value="SSX22647.1"/>
    <property type="molecule type" value="Genomic_DNA"/>
</dbReference>
<dbReference type="VEuPathDB" id="VectorBase:CSON007213"/>
<evidence type="ECO:0000313" key="1">
    <source>
        <dbReference type="EMBL" id="SSX02271.1"/>
    </source>
</evidence>
<dbReference type="AlphaFoldDB" id="A0A336M2P9"/>
<gene>
    <name evidence="2" type="primary">CSON007213</name>
</gene>
<proteinExistence type="predicted"/>
<reference evidence="2" key="2">
    <citation type="submission" date="2018-07" db="EMBL/GenBank/DDBJ databases">
        <authorList>
            <person name="Quirk P.G."/>
            <person name="Krulwich T.A."/>
        </authorList>
    </citation>
    <scope>NUCLEOTIDE SEQUENCE</scope>
</reference>
<reference evidence="1" key="1">
    <citation type="submission" date="2018-04" db="EMBL/GenBank/DDBJ databases">
        <authorList>
            <person name="Go L.Y."/>
            <person name="Mitchell J.A."/>
        </authorList>
    </citation>
    <scope>NUCLEOTIDE SEQUENCE</scope>
    <source>
        <tissue evidence="1">Whole organism</tissue>
    </source>
</reference>
<accession>A0A336M2P9</accession>
<dbReference type="EMBL" id="UFQS01000271">
    <property type="protein sequence ID" value="SSX02271.1"/>
    <property type="molecule type" value="Genomic_DNA"/>
</dbReference>